<protein>
    <submittedName>
        <fullName evidence="2">G-protein coupled receptors family 2 profile 2 domain-containing protein</fullName>
    </submittedName>
</protein>
<evidence type="ECO:0000313" key="1">
    <source>
        <dbReference type="Proteomes" id="UP000887576"/>
    </source>
</evidence>
<sequence>MFPRQAKLFIQKYAFLAACVGMAITGLTVLSFLVDIHRFRFPERSIFYIAACQLLYVVPYFARRFLNHEQMACNKIGLAERMILVDGGLDNSVCVVSAVFTHYFWTAGCLWWLMLTFTWYLSASRKWVQEEIEKRATYLHLISWGVAAFSTIFVLITQNVDANELTGICGVGFLHFETFVGVVVAPQLFILLFGLVFAILGFGSLRKQKQCFKHRGTDTSKLDKFITKMSLFTLIYVLTMVAVLIGDGYHAHILRKWYPATIGCKMNGGADRGMCRRPPQPEVVFYVVRTLRNSGGISVTYAANPDQWKASKVV</sequence>
<reference evidence="2" key="1">
    <citation type="submission" date="2022-11" db="UniProtKB">
        <authorList>
            <consortium name="WormBaseParasite"/>
        </authorList>
    </citation>
    <scope>IDENTIFICATION</scope>
</reference>
<dbReference type="WBParaSite" id="JU765_v2.g5323.t1">
    <property type="protein sequence ID" value="JU765_v2.g5323.t1"/>
    <property type="gene ID" value="JU765_v2.g5323"/>
</dbReference>
<accession>A0AC34RBX0</accession>
<dbReference type="Proteomes" id="UP000887576">
    <property type="component" value="Unplaced"/>
</dbReference>
<organism evidence="1 2">
    <name type="scientific">Panagrolaimus sp. JU765</name>
    <dbReference type="NCBI Taxonomy" id="591449"/>
    <lineage>
        <taxon>Eukaryota</taxon>
        <taxon>Metazoa</taxon>
        <taxon>Ecdysozoa</taxon>
        <taxon>Nematoda</taxon>
        <taxon>Chromadorea</taxon>
        <taxon>Rhabditida</taxon>
        <taxon>Tylenchina</taxon>
        <taxon>Panagrolaimomorpha</taxon>
        <taxon>Panagrolaimoidea</taxon>
        <taxon>Panagrolaimidae</taxon>
        <taxon>Panagrolaimus</taxon>
    </lineage>
</organism>
<name>A0AC34RBX0_9BILA</name>
<evidence type="ECO:0000313" key="2">
    <source>
        <dbReference type="WBParaSite" id="JU765_v2.g5323.t1"/>
    </source>
</evidence>
<proteinExistence type="predicted"/>